<feature type="domain" description="ABC1 atypical kinase-like" evidence="3">
    <location>
        <begin position="89"/>
        <end position="331"/>
    </location>
</feature>
<comment type="similarity">
    <text evidence="1">Belongs to the protein kinase superfamily. ADCK protein kinase family.</text>
</comment>
<evidence type="ECO:0000256" key="2">
    <source>
        <dbReference type="SAM" id="Phobius"/>
    </source>
</evidence>
<accession>A0A2U3QJ53</accession>
<protein>
    <recommendedName>
        <fullName evidence="3">ABC1 atypical kinase-like domain-containing protein</fullName>
    </recommendedName>
</protein>
<keyword evidence="2" id="KW-0812">Transmembrane</keyword>
<evidence type="ECO:0000313" key="4">
    <source>
        <dbReference type="EMBL" id="SPQ01385.1"/>
    </source>
</evidence>
<dbReference type="AlphaFoldDB" id="A0A2U3QJ53"/>
<dbReference type="Proteomes" id="UP000245125">
    <property type="component" value="Unassembled WGS sequence"/>
</dbReference>
<dbReference type="InterPro" id="IPR004147">
    <property type="entry name" value="ABC1_dom"/>
</dbReference>
<dbReference type="Pfam" id="PF03109">
    <property type="entry name" value="ABC1"/>
    <property type="match status" value="1"/>
</dbReference>
<name>A0A2U3QJ53_9BACT</name>
<dbReference type="InterPro" id="IPR011009">
    <property type="entry name" value="Kinase-like_dom_sf"/>
</dbReference>
<reference evidence="5" key="1">
    <citation type="submission" date="2018-03" db="EMBL/GenBank/DDBJ databases">
        <authorList>
            <person name="Zecchin S."/>
        </authorList>
    </citation>
    <scope>NUCLEOTIDE SEQUENCE [LARGE SCALE GENOMIC DNA]</scope>
</reference>
<feature type="transmembrane region" description="Helical" evidence="2">
    <location>
        <begin position="492"/>
        <end position="512"/>
    </location>
</feature>
<gene>
    <name evidence="4" type="ORF">NBG4_520012</name>
</gene>
<keyword evidence="2" id="KW-0472">Membrane</keyword>
<dbReference type="OrthoDB" id="9795390at2"/>
<keyword evidence="5" id="KW-1185">Reference proteome</keyword>
<dbReference type="InterPro" id="IPR050154">
    <property type="entry name" value="UbiB_kinase"/>
</dbReference>
<organism evidence="4 5">
    <name type="scientific">Candidatus Sulfobium mesophilum</name>
    <dbReference type="NCBI Taxonomy" id="2016548"/>
    <lineage>
        <taxon>Bacteria</taxon>
        <taxon>Pseudomonadati</taxon>
        <taxon>Nitrospirota</taxon>
        <taxon>Nitrospiria</taxon>
        <taxon>Nitrospirales</taxon>
        <taxon>Nitrospiraceae</taxon>
        <taxon>Candidatus Sulfobium</taxon>
    </lineage>
</organism>
<evidence type="ECO:0000313" key="5">
    <source>
        <dbReference type="Proteomes" id="UP000245125"/>
    </source>
</evidence>
<keyword evidence="2" id="KW-1133">Transmembrane helix</keyword>
<dbReference type="SUPFAM" id="SSF56112">
    <property type="entry name" value="Protein kinase-like (PK-like)"/>
    <property type="match status" value="1"/>
</dbReference>
<feature type="transmembrane region" description="Helical" evidence="2">
    <location>
        <begin position="518"/>
        <end position="537"/>
    </location>
</feature>
<dbReference type="PANTHER" id="PTHR10566">
    <property type="entry name" value="CHAPERONE-ACTIVITY OF BC1 COMPLEX CABC1 -RELATED"/>
    <property type="match status" value="1"/>
</dbReference>
<dbReference type="PANTHER" id="PTHR10566:SF113">
    <property type="entry name" value="PROTEIN ACTIVITY OF BC1 COMPLEX KINASE 7, CHLOROPLASTIC"/>
    <property type="match status" value="1"/>
</dbReference>
<evidence type="ECO:0000259" key="3">
    <source>
        <dbReference type="Pfam" id="PF03109"/>
    </source>
</evidence>
<dbReference type="CDD" id="cd05121">
    <property type="entry name" value="ABC1_ADCK3-like"/>
    <property type="match status" value="1"/>
</dbReference>
<sequence>MTRIHYRKRFLQGLVTALRILISYKIADFLGLFMPMEMKAAYLKKLHGRNASLIRLKALEMKGVMIKVGQFLSSRIDFLPDEYINELSQLQDQVPPHDFQEIRQRIIDELGSAPEVIFSEFEKEPLAAASLGQVHRVVLKDGREAAVKVQYPGIEKIIETDIRMFEVLINLMRGRMGWINLRVLHEEFSRIVRAELDYVQEGRNCERFRQNFSDDERVVIPRVYWEYSRGKVLTLEFVTGIKITECAVIKASGMDCRKLVNLLAETYSRMIFEHGFFHSDPHPGNIFVNEGPTLVFVDFGMVQAISDSTKRNLRRYANAIVENDTSGIIEALGNLGFLIEGADYEAIAHVTQDLIDKYRYSTPEELKSLTIDDIGNEIINIRGVLDNFQVPNYFILLGRTIGMLNGMAYRLNPEVNIIEIGKPYIKEFLAGSRQERIKQAILTIEKKFWNFIDLPSQAEAFLKKANRGELSFKISKAEMRGITGRLTSLTDVMLLVILTVTASSAGLFFALLGNKTPSIIAAGMSLLLGLLSVFRLMRR</sequence>
<evidence type="ECO:0000256" key="1">
    <source>
        <dbReference type="ARBA" id="ARBA00009670"/>
    </source>
</evidence>
<proteinExistence type="inferred from homology"/>
<dbReference type="EMBL" id="OUUY01000100">
    <property type="protein sequence ID" value="SPQ01385.1"/>
    <property type="molecule type" value="Genomic_DNA"/>
</dbReference>